<organism evidence="1 2">
    <name type="scientific">Nocardia bhagyanarayanae</name>
    <dbReference type="NCBI Taxonomy" id="1215925"/>
    <lineage>
        <taxon>Bacteria</taxon>
        <taxon>Bacillati</taxon>
        <taxon>Actinomycetota</taxon>
        <taxon>Actinomycetes</taxon>
        <taxon>Mycobacteriales</taxon>
        <taxon>Nocardiaceae</taxon>
        <taxon>Nocardia</taxon>
    </lineage>
</organism>
<evidence type="ECO:0000313" key="1">
    <source>
        <dbReference type="EMBL" id="TQM33466.1"/>
    </source>
</evidence>
<dbReference type="AlphaFoldDB" id="A0A543FI62"/>
<keyword evidence="2" id="KW-1185">Reference proteome</keyword>
<accession>A0A543FI62</accession>
<reference evidence="1 2" key="1">
    <citation type="submission" date="2019-06" db="EMBL/GenBank/DDBJ databases">
        <title>Sequencing the genomes of 1000 actinobacteria strains.</title>
        <authorList>
            <person name="Klenk H.-P."/>
        </authorList>
    </citation>
    <scope>NUCLEOTIDE SEQUENCE [LARGE SCALE GENOMIC DNA]</scope>
    <source>
        <strain evidence="1 2">DSM 103495</strain>
    </source>
</reference>
<protein>
    <submittedName>
        <fullName evidence="1">Uncharacterized protein</fullName>
    </submittedName>
</protein>
<dbReference type="Proteomes" id="UP000316331">
    <property type="component" value="Unassembled WGS sequence"/>
</dbReference>
<sequence length="89" mass="10068">MIGPEDPEWEEVAARLYDFMGQMDSSHARRLQADEVSFRKFCAYAVEQIAARLGYALASLDEFVRDMSWAAKKGFASGMERARAKSVRS</sequence>
<name>A0A543FI62_9NOCA</name>
<proteinExistence type="predicted"/>
<dbReference type="EMBL" id="VFPG01000001">
    <property type="protein sequence ID" value="TQM33466.1"/>
    <property type="molecule type" value="Genomic_DNA"/>
</dbReference>
<comment type="caution">
    <text evidence="1">The sequence shown here is derived from an EMBL/GenBank/DDBJ whole genome shotgun (WGS) entry which is preliminary data.</text>
</comment>
<gene>
    <name evidence="1" type="ORF">FB390_5196</name>
</gene>
<evidence type="ECO:0000313" key="2">
    <source>
        <dbReference type="Proteomes" id="UP000316331"/>
    </source>
</evidence>